<feature type="transmembrane region" description="Helical" evidence="1">
    <location>
        <begin position="49"/>
        <end position="66"/>
    </location>
</feature>
<dbReference type="InterPro" id="IPR009612">
    <property type="entry name" value="IcmF-rel"/>
</dbReference>
<protein>
    <submittedName>
        <fullName evidence="6">Type VI secretion protein</fullName>
    </submittedName>
</protein>
<feature type="domain" description="Type VI secretion system IcmF C-terminal" evidence="2">
    <location>
        <begin position="1152"/>
        <end position="1255"/>
    </location>
</feature>
<dbReference type="AlphaFoldDB" id="A0A1W6B599"/>
<organism evidence="6 7">
    <name type="scientific">Pantoea alhagi</name>
    <dbReference type="NCBI Taxonomy" id="1891675"/>
    <lineage>
        <taxon>Bacteria</taxon>
        <taxon>Pseudomonadati</taxon>
        <taxon>Pseudomonadota</taxon>
        <taxon>Gammaproteobacteria</taxon>
        <taxon>Enterobacterales</taxon>
        <taxon>Erwiniaceae</taxon>
        <taxon>Pantoea</taxon>
    </lineage>
</organism>
<evidence type="ECO:0000259" key="2">
    <source>
        <dbReference type="Pfam" id="PF06744"/>
    </source>
</evidence>
<evidence type="ECO:0000259" key="3">
    <source>
        <dbReference type="Pfam" id="PF06761"/>
    </source>
</evidence>
<sequence>MPYFNRIFAARFLKTLLIVCCIGLLIAAIWFLGPFFGFGDSRPLQSVESRVVFILLAVLCLVIFWLRWPLFIAITATLCVMVWVFGPFLLAGENHPLAPVSVRLAIIAIFLAGALLYGLWLLLLALKDNPALLDKFARRKAPAAESDTSEISAVIASAIDYVNKSCSNLSFFQRVILARKPLDLLPWYMVLGTQGAGKTSAILGAGQNFPMPEQLNQVGKPAQQTRNCECWFTNDAVYVDTSGKYVSEPEANINEWHAILKALKKYRPVKAINGAVVTFTAADVLERSQAELFELAASLRARVDELRQTLGVRFPVYVMVTKLDQLPGFAEYFRILTEQEREQVWGVTFPYGDARTASVGELNDQIKEEFSLLEDRIERDMIVRLQEEYDNRDRKKMYALPQDFLLLSERVAEVVHNIFFASRYDETQSYTLLRGIYFSSSHQPVGLSLLNNQSIMHKWSNYVEGKTPTAVASLTAQPEESNFLINNVSYGRQYFLKQLFSEVIVKDLGLARYNLANESKYRLQRFLGHTFSVLLAFILLNGFWNSYQYNNDYLDAVDTKVITLGSEVKRFVDTTADNLLPRLLTLSQYLPEYRSLDVFNPPLNWRYGLYTGDEVARASDSLYQFFLQRLLLPQIEHQVALALQETIDNGNSEQIYRQLKIYLQVYGQGEFDKQYMIDSITHLWEITNKLQPYEERRIFISHLNNLFDSPEWRRFGQEPDEGLVKYARAMLEREDLASRLYERIKDSVAQDVPADLTLSAMAKSRGGELFSPLDENGTTVIPGLFTHAGYYEVFKKKMGPNLIPLVREDAWVLGKTEADNAVAPVMQVKMTNSGALVNPVQQKILTLYLNEYTRHWQDFLGNIRIKMHALSLDYGHAGMTADIYMLRQLSASDSPLVNFITRAVSETTLISKENKTLLDNVSNKGQILNAAAKVNLAYAAMEKKLLHERVDKHFAPLREFVTGARESAGEASPVGGGAELSKLMGALSEQYTLFVIYNDALKNGNAIALSDSVRQLSAESQTWPDPLPNLIAPLLEGVWHRASEEAVVRSNQDIEENIGRVCHATLQGRYPFANSQRDVKLADFERFFATGGLVDEYFKTNLANIVDTSSRPWRYKGDVADSASTLDMFERAAEIRNAFFQDEGGRRLSLTFDVSVPYLEPAITQLNMNFDGKQVNYAHWPVSPVSVIWPTSHMTSRVTLNATPRVASGGSSLMFTGPWSLFRWIDSASDIVATHSGEMQLVFDLDSRRANIEVTGLTYKDRPVMELLKNFRCPSDY</sequence>
<name>A0A1W6B599_9GAMM</name>
<dbReference type="KEGG" id="palh:B1H58_09705"/>
<dbReference type="Pfam" id="PF06761">
    <property type="entry name" value="IcmF-related"/>
    <property type="match status" value="1"/>
</dbReference>
<evidence type="ECO:0000259" key="4">
    <source>
        <dbReference type="Pfam" id="PF14331"/>
    </source>
</evidence>
<dbReference type="STRING" id="1891675.B1H58_09705"/>
<keyword evidence="7" id="KW-1185">Reference proteome</keyword>
<dbReference type="OrthoDB" id="9758229at2"/>
<keyword evidence="1" id="KW-1133">Transmembrane helix</keyword>
<dbReference type="InterPro" id="IPR017731">
    <property type="entry name" value="TssM1-like"/>
</dbReference>
<keyword evidence="1" id="KW-0812">Transmembrane</keyword>
<dbReference type="Pfam" id="PF06744">
    <property type="entry name" value="IcmF_C"/>
    <property type="match status" value="1"/>
</dbReference>
<dbReference type="InterPro" id="IPR053156">
    <property type="entry name" value="T6SS_TssM-like"/>
</dbReference>
<feature type="transmembrane region" description="Helical" evidence="1">
    <location>
        <begin position="104"/>
        <end position="126"/>
    </location>
</feature>
<dbReference type="InterPro" id="IPR025743">
    <property type="entry name" value="TssM1_N"/>
</dbReference>
<dbReference type="InterPro" id="IPR048677">
    <property type="entry name" value="TssM1_hel"/>
</dbReference>
<feature type="domain" description="Type VI secretion system component TssM1 helical" evidence="5">
    <location>
        <begin position="1051"/>
        <end position="1115"/>
    </location>
</feature>
<feature type="transmembrane region" description="Helical" evidence="1">
    <location>
        <begin position="12"/>
        <end position="37"/>
    </location>
</feature>
<feature type="transmembrane region" description="Helical" evidence="1">
    <location>
        <begin position="71"/>
        <end position="92"/>
    </location>
</feature>
<proteinExistence type="predicted"/>
<dbReference type="SUPFAM" id="SSF52540">
    <property type="entry name" value="P-loop containing nucleoside triphosphate hydrolases"/>
    <property type="match status" value="1"/>
</dbReference>
<accession>A0A1W6B599</accession>
<evidence type="ECO:0000256" key="1">
    <source>
        <dbReference type="SAM" id="Phobius"/>
    </source>
</evidence>
<dbReference type="Pfam" id="PF14331">
    <property type="entry name" value="IcmF-related_N"/>
    <property type="match status" value="1"/>
</dbReference>
<dbReference type="PANTHER" id="PTHR36153:SF1">
    <property type="entry name" value="TYPE VI SECRETION SYSTEM COMPONENT TSSM1"/>
    <property type="match status" value="1"/>
</dbReference>
<dbReference type="Proteomes" id="UP000192900">
    <property type="component" value="Chromosome"/>
</dbReference>
<feature type="domain" description="Type VI secretion system component TssM1 N-terminal" evidence="4">
    <location>
        <begin position="253"/>
        <end position="530"/>
    </location>
</feature>
<dbReference type="InterPro" id="IPR027417">
    <property type="entry name" value="P-loop_NTPase"/>
</dbReference>
<keyword evidence="1" id="KW-0472">Membrane</keyword>
<reference evidence="6 7" key="1">
    <citation type="submission" date="2017-02" db="EMBL/GenBank/DDBJ databases">
        <title>Complete genome sequence of the drought resistance-promoting endophyte Pantoea alhagi LTYR-11Z.</title>
        <authorList>
            <person name="Zhang L."/>
        </authorList>
    </citation>
    <scope>NUCLEOTIDE SEQUENCE [LARGE SCALE GENOMIC DNA]</scope>
    <source>
        <strain evidence="6 7">LTYR-11Z</strain>
    </source>
</reference>
<dbReference type="Pfam" id="PF21070">
    <property type="entry name" value="IcmF_helical"/>
    <property type="match status" value="1"/>
</dbReference>
<feature type="domain" description="IcmF-related" evidence="3">
    <location>
        <begin position="584"/>
        <end position="908"/>
    </location>
</feature>
<dbReference type="PANTHER" id="PTHR36153">
    <property type="entry name" value="INNER MEMBRANE PROTEIN-RELATED"/>
    <property type="match status" value="1"/>
</dbReference>
<evidence type="ECO:0000313" key="7">
    <source>
        <dbReference type="Proteomes" id="UP000192900"/>
    </source>
</evidence>
<dbReference type="EMBL" id="CP019706">
    <property type="protein sequence ID" value="ARJ42261.1"/>
    <property type="molecule type" value="Genomic_DNA"/>
</dbReference>
<dbReference type="InterPro" id="IPR010623">
    <property type="entry name" value="IcmF_C"/>
</dbReference>
<evidence type="ECO:0000259" key="5">
    <source>
        <dbReference type="Pfam" id="PF21070"/>
    </source>
</evidence>
<gene>
    <name evidence="6" type="ORF">B1H58_09705</name>
</gene>
<dbReference type="NCBIfam" id="TIGR03348">
    <property type="entry name" value="VI_IcmF"/>
    <property type="match status" value="1"/>
</dbReference>
<evidence type="ECO:0000313" key="6">
    <source>
        <dbReference type="EMBL" id="ARJ42261.1"/>
    </source>
</evidence>